<gene>
    <name evidence="2" type="ORF">C1H46_035306</name>
</gene>
<reference evidence="2 3" key="1">
    <citation type="journal article" date="2019" name="G3 (Bethesda)">
        <title>Sequencing of a Wild Apple (Malus baccata) Genome Unravels the Differences Between Cultivated and Wild Apple Species Regarding Disease Resistance and Cold Tolerance.</title>
        <authorList>
            <person name="Chen X."/>
        </authorList>
    </citation>
    <scope>NUCLEOTIDE SEQUENCE [LARGE SCALE GENOMIC DNA]</scope>
    <source>
        <strain evidence="3">cv. Shandingzi</strain>
        <tissue evidence="2">Leaves</tissue>
    </source>
</reference>
<dbReference type="AlphaFoldDB" id="A0A540KY42"/>
<dbReference type="EMBL" id="VIEB01000871">
    <property type="protein sequence ID" value="TQD79146.1"/>
    <property type="molecule type" value="Genomic_DNA"/>
</dbReference>
<comment type="caution">
    <text evidence="2">The sequence shown here is derived from an EMBL/GenBank/DDBJ whole genome shotgun (WGS) entry which is preliminary data.</text>
</comment>
<sequence length="150" mass="15995">MDLCVTKLFVVQVPVNFHSDNSLNEKYPGTLSPVEDSKGHSDLLRYAMEVLEGDAGRGEDEGARTVVRGSKFSEIDVFSNIYVRPRDELAESLYESDDDGKEAIGSLGGHLPGSSRDSTQVCGSPPKGCGVLDPYRDLGSASQVASGGIL</sequence>
<feature type="region of interest" description="Disordered" evidence="1">
    <location>
        <begin position="93"/>
        <end position="125"/>
    </location>
</feature>
<evidence type="ECO:0000313" key="2">
    <source>
        <dbReference type="EMBL" id="TQD79146.1"/>
    </source>
</evidence>
<dbReference type="Proteomes" id="UP000315295">
    <property type="component" value="Unassembled WGS sequence"/>
</dbReference>
<keyword evidence="3" id="KW-1185">Reference proteome</keyword>
<evidence type="ECO:0000313" key="3">
    <source>
        <dbReference type="Proteomes" id="UP000315295"/>
    </source>
</evidence>
<protein>
    <submittedName>
        <fullName evidence="2">Uncharacterized protein</fullName>
    </submittedName>
</protein>
<name>A0A540KY42_MALBA</name>
<proteinExistence type="predicted"/>
<evidence type="ECO:0000256" key="1">
    <source>
        <dbReference type="SAM" id="MobiDB-lite"/>
    </source>
</evidence>
<organism evidence="2 3">
    <name type="scientific">Malus baccata</name>
    <name type="common">Siberian crab apple</name>
    <name type="synonym">Pyrus baccata</name>
    <dbReference type="NCBI Taxonomy" id="106549"/>
    <lineage>
        <taxon>Eukaryota</taxon>
        <taxon>Viridiplantae</taxon>
        <taxon>Streptophyta</taxon>
        <taxon>Embryophyta</taxon>
        <taxon>Tracheophyta</taxon>
        <taxon>Spermatophyta</taxon>
        <taxon>Magnoliopsida</taxon>
        <taxon>eudicotyledons</taxon>
        <taxon>Gunneridae</taxon>
        <taxon>Pentapetalae</taxon>
        <taxon>rosids</taxon>
        <taxon>fabids</taxon>
        <taxon>Rosales</taxon>
        <taxon>Rosaceae</taxon>
        <taxon>Amygdaloideae</taxon>
        <taxon>Maleae</taxon>
        <taxon>Malus</taxon>
    </lineage>
</organism>
<accession>A0A540KY42</accession>